<keyword evidence="8" id="KW-0808">Transferase</keyword>
<evidence type="ECO:0000256" key="1">
    <source>
        <dbReference type="ARBA" id="ARBA00001946"/>
    </source>
</evidence>
<organism evidence="8 9">
    <name type="scientific">Klebsiella pneumoniae</name>
    <dbReference type="NCBI Taxonomy" id="573"/>
    <lineage>
        <taxon>Bacteria</taxon>
        <taxon>Pseudomonadati</taxon>
        <taxon>Pseudomonadota</taxon>
        <taxon>Gammaproteobacteria</taxon>
        <taxon>Enterobacterales</taxon>
        <taxon>Enterobacteriaceae</taxon>
        <taxon>Klebsiella/Raoultella group</taxon>
        <taxon>Klebsiella</taxon>
        <taxon>Klebsiella pneumoniae complex</taxon>
    </lineage>
</organism>
<evidence type="ECO:0000313" key="8">
    <source>
        <dbReference type="EMBL" id="MDP0971341.1"/>
    </source>
</evidence>
<evidence type="ECO:0000256" key="6">
    <source>
        <dbReference type="SAM" id="Coils"/>
    </source>
</evidence>
<dbReference type="InterPro" id="IPR000160">
    <property type="entry name" value="GGDEF_dom"/>
</dbReference>
<proteinExistence type="predicted"/>
<evidence type="ECO:0000256" key="2">
    <source>
        <dbReference type="ARBA" id="ARBA00004665"/>
    </source>
</evidence>
<dbReference type="GO" id="GO:0043709">
    <property type="term" value="P:cell adhesion involved in single-species biofilm formation"/>
    <property type="evidence" value="ECO:0007669"/>
    <property type="project" value="TreeGrafter"/>
</dbReference>
<comment type="cofactor">
    <cofactor evidence="1">
        <name>Mg(2+)</name>
        <dbReference type="ChEBI" id="CHEBI:18420"/>
    </cofactor>
</comment>
<dbReference type="GO" id="GO:0052621">
    <property type="term" value="F:diguanylate cyclase activity"/>
    <property type="evidence" value="ECO:0007669"/>
    <property type="project" value="UniProtKB-EC"/>
</dbReference>
<reference evidence="8" key="1">
    <citation type="submission" date="2023-07" db="EMBL/GenBank/DDBJ databases">
        <authorList>
            <person name="Peng Z."/>
        </authorList>
    </citation>
    <scope>NUCLEOTIDE SEQUENCE</scope>
    <source>
        <strain evidence="8">KP219</strain>
    </source>
</reference>
<protein>
    <recommendedName>
        <fullName evidence="3">diguanylate cyclase</fullName>
        <ecNumber evidence="3">2.7.7.65</ecNumber>
    </recommendedName>
</protein>
<dbReference type="InterPro" id="IPR043128">
    <property type="entry name" value="Rev_trsase/Diguanyl_cyclase"/>
</dbReference>
<evidence type="ECO:0000256" key="4">
    <source>
        <dbReference type="ARBA" id="ARBA00023134"/>
    </source>
</evidence>
<dbReference type="GO" id="GO:0005886">
    <property type="term" value="C:plasma membrane"/>
    <property type="evidence" value="ECO:0007669"/>
    <property type="project" value="TreeGrafter"/>
</dbReference>
<gene>
    <name evidence="8" type="ORF">Q6294_30840</name>
</gene>
<sequence length="88" mass="10515">ETELLRERTEELARLNRELNSQYRDLQATESALREANMELQMKMEIDPLTGLLNNQRIYEKLQGYVDNSRENKEPLSVIMFDIDHFKK</sequence>
<dbReference type="GO" id="GO:1902201">
    <property type="term" value="P:negative regulation of bacterial-type flagellum-dependent cell motility"/>
    <property type="evidence" value="ECO:0007669"/>
    <property type="project" value="TreeGrafter"/>
</dbReference>
<feature type="non-terminal residue" evidence="8">
    <location>
        <position position="1"/>
    </location>
</feature>
<dbReference type="EC" id="2.7.7.65" evidence="3"/>
<dbReference type="Gene3D" id="3.30.70.270">
    <property type="match status" value="1"/>
</dbReference>
<comment type="caution">
    <text evidence="8">The sequence shown here is derived from an EMBL/GenBank/DDBJ whole genome shotgun (WGS) entry which is preliminary data.</text>
</comment>
<evidence type="ECO:0000259" key="7">
    <source>
        <dbReference type="PROSITE" id="PS50887"/>
    </source>
</evidence>
<dbReference type="Proteomes" id="UP001244490">
    <property type="component" value="Unassembled WGS sequence"/>
</dbReference>
<dbReference type="InterPro" id="IPR050469">
    <property type="entry name" value="Diguanylate_Cyclase"/>
</dbReference>
<dbReference type="RefSeq" id="WP_305202460.1">
    <property type="nucleotide sequence ID" value="NZ_JAUUIA010000624.1"/>
</dbReference>
<feature type="coiled-coil region" evidence="6">
    <location>
        <begin position="5"/>
        <end position="39"/>
    </location>
</feature>
<dbReference type="GO" id="GO:0005525">
    <property type="term" value="F:GTP binding"/>
    <property type="evidence" value="ECO:0007669"/>
    <property type="project" value="UniProtKB-KW"/>
</dbReference>
<feature type="non-terminal residue" evidence="8">
    <location>
        <position position="88"/>
    </location>
</feature>
<dbReference type="PANTHER" id="PTHR45138:SF9">
    <property type="entry name" value="DIGUANYLATE CYCLASE DGCM-RELATED"/>
    <property type="match status" value="1"/>
</dbReference>
<evidence type="ECO:0000256" key="5">
    <source>
        <dbReference type="ARBA" id="ARBA00034247"/>
    </source>
</evidence>
<keyword evidence="4" id="KW-0342">GTP-binding</keyword>
<feature type="domain" description="GGDEF" evidence="7">
    <location>
        <begin position="74"/>
        <end position="88"/>
    </location>
</feature>
<dbReference type="PANTHER" id="PTHR45138">
    <property type="entry name" value="REGULATORY COMPONENTS OF SENSORY TRANSDUCTION SYSTEM"/>
    <property type="match status" value="1"/>
</dbReference>
<comment type="catalytic activity">
    <reaction evidence="5">
        <text>2 GTP = 3',3'-c-di-GMP + 2 diphosphate</text>
        <dbReference type="Rhea" id="RHEA:24898"/>
        <dbReference type="ChEBI" id="CHEBI:33019"/>
        <dbReference type="ChEBI" id="CHEBI:37565"/>
        <dbReference type="ChEBI" id="CHEBI:58805"/>
        <dbReference type="EC" id="2.7.7.65"/>
    </reaction>
</comment>
<keyword evidence="4" id="KW-0547">Nucleotide-binding</keyword>
<keyword evidence="6" id="KW-0175">Coiled coil</keyword>
<accession>A0AAW8AJA1</accession>
<evidence type="ECO:0000256" key="3">
    <source>
        <dbReference type="ARBA" id="ARBA00012528"/>
    </source>
</evidence>
<comment type="pathway">
    <text evidence="2">Purine metabolism; 3',5'-cyclic di-GMP biosynthesis.</text>
</comment>
<dbReference type="AlphaFoldDB" id="A0AAW8AJA1"/>
<dbReference type="PROSITE" id="PS50887">
    <property type="entry name" value="GGDEF"/>
    <property type="match status" value="1"/>
</dbReference>
<dbReference type="Pfam" id="PF00990">
    <property type="entry name" value="GGDEF"/>
    <property type="match status" value="1"/>
</dbReference>
<keyword evidence="8" id="KW-0548">Nucleotidyltransferase</keyword>
<evidence type="ECO:0000313" key="9">
    <source>
        <dbReference type="Proteomes" id="UP001244490"/>
    </source>
</evidence>
<name>A0AAW8AJA1_KLEPN</name>
<dbReference type="InterPro" id="IPR029787">
    <property type="entry name" value="Nucleotide_cyclase"/>
</dbReference>
<dbReference type="SUPFAM" id="SSF55073">
    <property type="entry name" value="Nucleotide cyclase"/>
    <property type="match status" value="1"/>
</dbReference>
<dbReference type="EMBL" id="JAUUIA010000624">
    <property type="protein sequence ID" value="MDP0971341.1"/>
    <property type="molecule type" value="Genomic_DNA"/>
</dbReference>